<evidence type="ECO:0000313" key="4">
    <source>
        <dbReference type="Proteomes" id="UP001223336"/>
    </source>
</evidence>
<dbReference type="SUPFAM" id="SSF53474">
    <property type="entry name" value="alpha/beta-Hydrolases"/>
    <property type="match status" value="1"/>
</dbReference>
<dbReference type="Pfam" id="PF09994">
    <property type="entry name" value="T6SS_Tle1-like_cat"/>
    <property type="match status" value="2"/>
</dbReference>
<keyword evidence="1" id="KW-0812">Transmembrane</keyword>
<dbReference type="EMBL" id="JAVFKN010000001">
    <property type="protein sequence ID" value="MDQ5766897.1"/>
    <property type="molecule type" value="Genomic_DNA"/>
</dbReference>
<dbReference type="RefSeq" id="WP_308133147.1">
    <property type="nucleotide sequence ID" value="NZ_JAVFKN010000001.1"/>
</dbReference>
<name>A0ABU0Y5H2_9GAMM</name>
<evidence type="ECO:0000259" key="2">
    <source>
        <dbReference type="Pfam" id="PF09994"/>
    </source>
</evidence>
<evidence type="ECO:0000313" key="3">
    <source>
        <dbReference type="EMBL" id="MDQ5766897.1"/>
    </source>
</evidence>
<evidence type="ECO:0000256" key="1">
    <source>
        <dbReference type="SAM" id="Phobius"/>
    </source>
</evidence>
<feature type="domain" description="T6SS Phospholipase effector Tle1-like catalytic" evidence="2">
    <location>
        <begin position="3"/>
        <end position="221"/>
    </location>
</feature>
<gene>
    <name evidence="3" type="ORF">RCC75_00030</name>
</gene>
<dbReference type="PANTHER" id="PTHR33840:SF1">
    <property type="entry name" value="TLE1 PHOSPHOLIPASE DOMAIN-CONTAINING PROTEIN"/>
    <property type="match status" value="1"/>
</dbReference>
<comment type="caution">
    <text evidence="3">The sequence shown here is derived from an EMBL/GenBank/DDBJ whole genome shotgun (WGS) entry which is preliminary data.</text>
</comment>
<protein>
    <submittedName>
        <fullName evidence="3">DUF2235 domain-containing protein</fullName>
    </submittedName>
</protein>
<dbReference type="InterPro" id="IPR018712">
    <property type="entry name" value="Tle1-like_cat"/>
</dbReference>
<reference evidence="3 4" key="1">
    <citation type="submission" date="2023-08" db="EMBL/GenBank/DDBJ databases">
        <title>New molecular markers tilS and rpoB for phylogenetic and monitoring studies of the genus Thiothrix biodiversity.</title>
        <authorList>
            <person name="Ravin N.V."/>
            <person name="Smolyakov D."/>
            <person name="Markov N.D."/>
            <person name="Beletsky A.V."/>
            <person name="Mardanov A.V."/>
            <person name="Rudenko T.S."/>
            <person name="Grabovich M.Y."/>
        </authorList>
    </citation>
    <scope>NUCLEOTIDE SEQUENCE [LARGE SCALE GENOMIC DNA]</scope>
    <source>
        <strain evidence="3 4">H33</strain>
    </source>
</reference>
<keyword evidence="1" id="KW-1133">Transmembrane helix</keyword>
<sequence length="504" mass="56118">MSRNLLIFADGTSMIGGVHLEETTTNIFKLYRATRSGADSPIDRTQQLAFYHAGLGAKSQDSGSLPNPLKALRRLTSLAMGAGITEHVIDCYETILRHYQPGDRIFLFGFSRGAYTVRNLAGVLNLCGIPEYVGQAGVTCARNGAEIRRIAQAAVTIYEHGAGKDRHQYAPEREERALRFRQHYGAWWQRGQAGEDTHKSNVAPYFIGVFDTVAALGVSGVKRWIVLGIAALGAAVATGLLSALLTALFALSQPLAVSLALLLVVMLPIVRSVKQRLRIITHYPQTERPNLYRNPGHILPSLNFRWHLATWRFKFFDRYLDNRVAYARHALSIDERRADFARVPWGVKGDRAATALEGDSAAPAWFQQVWFAGDHSDIGGGHPEQEAGLADISLQWMVQQLEALPKPPLLNRERLQCFPAPLAPQHCAVSDLREKFPRWWPQAWRFSWSSQTREIPPDAPLHPSVLQRYQADSVLQYSDFKPYRPENLAGHTAVTSKGITNIGG</sequence>
<organism evidence="3 4">
    <name type="scientific">Thiothrix subterranea</name>
    <dbReference type="NCBI Taxonomy" id="2735563"/>
    <lineage>
        <taxon>Bacteria</taxon>
        <taxon>Pseudomonadati</taxon>
        <taxon>Pseudomonadota</taxon>
        <taxon>Gammaproteobacteria</taxon>
        <taxon>Thiotrichales</taxon>
        <taxon>Thiotrichaceae</taxon>
        <taxon>Thiothrix</taxon>
    </lineage>
</organism>
<feature type="transmembrane region" description="Helical" evidence="1">
    <location>
        <begin position="224"/>
        <end position="249"/>
    </location>
</feature>
<feature type="domain" description="T6SS Phospholipase effector Tle1-like catalytic" evidence="2">
    <location>
        <begin position="310"/>
        <end position="400"/>
    </location>
</feature>
<keyword evidence="4" id="KW-1185">Reference proteome</keyword>
<feature type="transmembrane region" description="Helical" evidence="1">
    <location>
        <begin position="255"/>
        <end position="273"/>
    </location>
</feature>
<dbReference type="InterPro" id="IPR029058">
    <property type="entry name" value="AB_hydrolase_fold"/>
</dbReference>
<proteinExistence type="predicted"/>
<accession>A0ABU0Y5H2</accession>
<dbReference type="Proteomes" id="UP001223336">
    <property type="component" value="Unassembled WGS sequence"/>
</dbReference>
<dbReference type="PANTHER" id="PTHR33840">
    <property type="match status" value="1"/>
</dbReference>
<keyword evidence="1" id="KW-0472">Membrane</keyword>